<name>A0A413K020_BACFG</name>
<dbReference type="RefSeq" id="WP_122130488.1">
    <property type="nucleotide sequence ID" value="NZ_JARIXL010000001.1"/>
</dbReference>
<reference evidence="1 2" key="1">
    <citation type="submission" date="2018-08" db="EMBL/GenBank/DDBJ databases">
        <title>A genome reference for cultivated species of the human gut microbiota.</title>
        <authorList>
            <person name="Zou Y."/>
            <person name="Xue W."/>
            <person name="Luo G."/>
        </authorList>
    </citation>
    <scope>NUCLEOTIDE SEQUENCE [LARGE SCALE GENOMIC DNA]</scope>
    <source>
        <strain evidence="1 2">OF01-1</strain>
    </source>
</reference>
<protein>
    <submittedName>
        <fullName evidence="1">Uncharacterized protein</fullName>
    </submittedName>
</protein>
<evidence type="ECO:0000313" key="1">
    <source>
        <dbReference type="EMBL" id="RGY69164.1"/>
    </source>
</evidence>
<evidence type="ECO:0000313" key="2">
    <source>
        <dbReference type="Proteomes" id="UP000284614"/>
    </source>
</evidence>
<accession>A0A413K020</accession>
<proteinExistence type="predicted"/>
<dbReference type="AlphaFoldDB" id="A0A413K020"/>
<sequence>MLSLFDYDKLVVSIPYSPSELVIDNNLYGIAYWLKSYAGLDVNKSLDASIEHGVFFGNLVREDDRLYPVKSMITFGNRRIKHLEYGGINKNIIAVGPYIHYAQSLLSYQEKSDLKAKLGRTLLVFPSHGIIGVTATFNNDEFIEEIERVRKDFDTVLISLYWTDVLKPDLVASYEALGYKIVTSGHRFDLNFLSRQRSFIELADYTMSNNLGTHVGYCIHLNKPHYIFQQRVFYDAKDQKTQKHLSDASNQDNNLTYEWELKEICEAFNQYEIDITEKQREIVEEYWGESYIRTPEELRNLLRYSK</sequence>
<comment type="caution">
    <text evidence="1">The sequence shown here is derived from an EMBL/GenBank/DDBJ whole genome shotgun (WGS) entry which is preliminary data.</text>
</comment>
<dbReference type="EMBL" id="QSDG01000007">
    <property type="protein sequence ID" value="RGY69164.1"/>
    <property type="molecule type" value="Genomic_DNA"/>
</dbReference>
<organism evidence="1 2">
    <name type="scientific">Bacteroides fragilis</name>
    <dbReference type="NCBI Taxonomy" id="817"/>
    <lineage>
        <taxon>Bacteria</taxon>
        <taxon>Pseudomonadati</taxon>
        <taxon>Bacteroidota</taxon>
        <taxon>Bacteroidia</taxon>
        <taxon>Bacteroidales</taxon>
        <taxon>Bacteroidaceae</taxon>
        <taxon>Bacteroides</taxon>
    </lineage>
</organism>
<gene>
    <name evidence="1" type="ORF">DXA27_09420</name>
</gene>
<dbReference type="Proteomes" id="UP000284614">
    <property type="component" value="Unassembled WGS sequence"/>
</dbReference>